<dbReference type="InterPro" id="IPR018391">
    <property type="entry name" value="PQQ_b-propeller_rpt"/>
</dbReference>
<dbReference type="RefSeq" id="WP_089890028.1">
    <property type="nucleotide sequence ID" value="NZ_FNGV01000006.1"/>
</dbReference>
<evidence type="ECO:0000313" key="10">
    <source>
        <dbReference type="EMBL" id="SDM20897.1"/>
    </source>
</evidence>
<keyword evidence="5" id="KW-0732">Signal</keyword>
<dbReference type="InterPro" id="IPR036909">
    <property type="entry name" value="Cyt_c-like_dom_sf"/>
</dbReference>
<comment type="cofactor">
    <cofactor evidence="1">
        <name>pyrroloquinoline quinone</name>
        <dbReference type="ChEBI" id="CHEBI:58442"/>
    </cofactor>
</comment>
<accession>A0A1G9RDH4</accession>
<dbReference type="PROSITE" id="PS51257">
    <property type="entry name" value="PROKAR_LIPOPROTEIN"/>
    <property type="match status" value="1"/>
</dbReference>
<evidence type="ECO:0000256" key="3">
    <source>
        <dbReference type="ARBA" id="ARBA00022617"/>
    </source>
</evidence>
<dbReference type="GO" id="GO:0016614">
    <property type="term" value="F:oxidoreductase activity, acting on CH-OH group of donors"/>
    <property type="evidence" value="ECO:0007669"/>
    <property type="project" value="InterPro"/>
</dbReference>
<protein>
    <submittedName>
        <fullName evidence="10">Quinoprotein glucose dehydrogenase</fullName>
    </submittedName>
</protein>
<gene>
    <name evidence="10" type="ORF">SAMN04488514_10678</name>
</gene>
<dbReference type="CDD" id="cd10280">
    <property type="entry name" value="PQQ_mGDH"/>
    <property type="match status" value="1"/>
</dbReference>
<organism evidence="10 11">
    <name type="scientific">Kriegella aquimaris</name>
    <dbReference type="NCBI Taxonomy" id="192904"/>
    <lineage>
        <taxon>Bacteria</taxon>
        <taxon>Pseudomonadati</taxon>
        <taxon>Bacteroidota</taxon>
        <taxon>Flavobacteriia</taxon>
        <taxon>Flavobacteriales</taxon>
        <taxon>Flavobacteriaceae</taxon>
        <taxon>Kriegella</taxon>
    </lineage>
</organism>
<evidence type="ECO:0000256" key="8">
    <source>
        <dbReference type="PROSITE-ProRule" id="PRU00433"/>
    </source>
</evidence>
<dbReference type="InterPro" id="IPR011047">
    <property type="entry name" value="Quinoprotein_ADH-like_sf"/>
</dbReference>
<feature type="domain" description="Cytochrome c" evidence="9">
    <location>
        <begin position="477"/>
        <end position="554"/>
    </location>
</feature>
<evidence type="ECO:0000256" key="4">
    <source>
        <dbReference type="ARBA" id="ARBA00022723"/>
    </source>
</evidence>
<sequence length="711" mass="77979">MRIQCVTWALSAVLILTGCSEHSKEQGEADKDWPVYLGGNNSIQYSPLDQITKKNVTELKVAWEFATGDADPNGKTQIQCNPIIIDGVLYGSSPKLNIFALDATTGEKKWIFDPNAKINFGMNVNRGVTYFKEGDKERIFFTAGPELFALNAKTGLLADDFGIDGKVSLKDGLGENAKDRYVVSTTPGVLYKDKIIYGTRVSENADAAPGTIQSFNVHTGALEWTFSTIPKPEEIGYDTWPEEVYKNTGGANAWSGMSLDLQRGIVYVPTGSASFDFWGGNRLGDNLFANCILALNADTGERIWHFQTVHHDMWDRDVPAPPALVTVSHNGKRIDAVAQHTKSGFIFLLDRESGTPLFPVEERPIPPSDLKGEMASPTQPFPIKPPPFTRQKFTKEEITDLSPASHDSVAKRLAQLRTGEPFIPPSEQGTIVFPGFDGGGGWGGAAFDPSTGLLYVNAKEIPCIITMEETRASDEKEIANPGAYVYQSRCVMCHGKQMQGDASGIYPPLKNSAERLSMEEAIEIINNGRGFMPGFKHISEKEKTAVVNYIFGLENSVENVHEFGKEANERLSKYRHTGYNRFYDPEGYPAIKPPWGTLSAINLNEGTLAWQVPLGEYEELTKRGIPKTGLANYGGPVVTAGGLIFIASTVDEYFRAFDKDTGEELWKYKLPAAGYATPSIYEIKGKQYVVIACGGGKAGTKSGDRYLAFSL</sequence>
<dbReference type="InterPro" id="IPR002372">
    <property type="entry name" value="PQQ_rpt_dom"/>
</dbReference>
<dbReference type="InterPro" id="IPR009056">
    <property type="entry name" value="Cyt_c-like_dom"/>
</dbReference>
<evidence type="ECO:0000259" key="9">
    <source>
        <dbReference type="PROSITE" id="PS51007"/>
    </source>
</evidence>
<dbReference type="PANTHER" id="PTHR32303:SF4">
    <property type="entry name" value="QUINOPROTEIN GLUCOSE DEHYDROGENASE"/>
    <property type="match status" value="1"/>
</dbReference>
<dbReference type="Proteomes" id="UP000199440">
    <property type="component" value="Unassembled WGS sequence"/>
</dbReference>
<dbReference type="GO" id="GO:0016020">
    <property type="term" value="C:membrane"/>
    <property type="evidence" value="ECO:0007669"/>
    <property type="project" value="InterPro"/>
</dbReference>
<dbReference type="STRING" id="192904.SAMN04488514_10678"/>
<dbReference type="Pfam" id="PF01011">
    <property type="entry name" value="PQQ"/>
    <property type="match status" value="2"/>
</dbReference>
<keyword evidence="11" id="KW-1185">Reference proteome</keyword>
<evidence type="ECO:0000256" key="5">
    <source>
        <dbReference type="ARBA" id="ARBA00022729"/>
    </source>
</evidence>
<dbReference type="InterPro" id="IPR017511">
    <property type="entry name" value="PQQ_mDH"/>
</dbReference>
<evidence type="ECO:0000256" key="2">
    <source>
        <dbReference type="ARBA" id="ARBA00008156"/>
    </source>
</evidence>
<comment type="similarity">
    <text evidence="2">Belongs to the bacterial PQQ dehydrogenase family.</text>
</comment>
<name>A0A1G9RDH4_9FLAO</name>
<keyword evidence="7 8" id="KW-0408">Iron</keyword>
<dbReference type="Gene3D" id="2.140.10.10">
    <property type="entry name" value="Quinoprotein alcohol dehydrogenase-like superfamily"/>
    <property type="match status" value="2"/>
</dbReference>
<dbReference type="Gene3D" id="1.10.760.10">
    <property type="entry name" value="Cytochrome c-like domain"/>
    <property type="match status" value="1"/>
</dbReference>
<dbReference type="AlphaFoldDB" id="A0A1G9RDH4"/>
<dbReference type="GO" id="GO:0048038">
    <property type="term" value="F:quinone binding"/>
    <property type="evidence" value="ECO:0007669"/>
    <property type="project" value="InterPro"/>
</dbReference>
<evidence type="ECO:0000256" key="6">
    <source>
        <dbReference type="ARBA" id="ARBA00023002"/>
    </source>
</evidence>
<dbReference type="PANTHER" id="PTHR32303">
    <property type="entry name" value="QUINOPROTEIN ALCOHOL DEHYDROGENASE (CYTOCHROME C)"/>
    <property type="match status" value="1"/>
</dbReference>
<keyword evidence="3 8" id="KW-0349">Heme</keyword>
<dbReference type="Pfam" id="PF13442">
    <property type="entry name" value="Cytochrome_CBB3"/>
    <property type="match status" value="1"/>
</dbReference>
<dbReference type="SUPFAM" id="SSF50998">
    <property type="entry name" value="Quinoprotein alcohol dehydrogenase-like"/>
    <property type="match status" value="1"/>
</dbReference>
<proteinExistence type="inferred from homology"/>
<dbReference type="SUPFAM" id="SSF46626">
    <property type="entry name" value="Cytochrome c"/>
    <property type="match status" value="1"/>
</dbReference>
<dbReference type="GO" id="GO:0020037">
    <property type="term" value="F:heme binding"/>
    <property type="evidence" value="ECO:0007669"/>
    <property type="project" value="InterPro"/>
</dbReference>
<evidence type="ECO:0000256" key="7">
    <source>
        <dbReference type="ARBA" id="ARBA00023004"/>
    </source>
</evidence>
<keyword evidence="4 8" id="KW-0479">Metal-binding</keyword>
<evidence type="ECO:0000313" key="11">
    <source>
        <dbReference type="Proteomes" id="UP000199440"/>
    </source>
</evidence>
<dbReference type="GO" id="GO:0009055">
    <property type="term" value="F:electron transfer activity"/>
    <property type="evidence" value="ECO:0007669"/>
    <property type="project" value="InterPro"/>
</dbReference>
<dbReference type="EMBL" id="FNGV01000006">
    <property type="protein sequence ID" value="SDM20897.1"/>
    <property type="molecule type" value="Genomic_DNA"/>
</dbReference>
<evidence type="ECO:0000256" key="1">
    <source>
        <dbReference type="ARBA" id="ARBA00001931"/>
    </source>
</evidence>
<dbReference type="PROSITE" id="PS51007">
    <property type="entry name" value="CYTC"/>
    <property type="match status" value="1"/>
</dbReference>
<dbReference type="SMART" id="SM00564">
    <property type="entry name" value="PQQ"/>
    <property type="match status" value="5"/>
</dbReference>
<reference evidence="11" key="1">
    <citation type="submission" date="2016-10" db="EMBL/GenBank/DDBJ databases">
        <authorList>
            <person name="Varghese N."/>
            <person name="Submissions S."/>
        </authorList>
    </citation>
    <scope>NUCLEOTIDE SEQUENCE [LARGE SCALE GENOMIC DNA]</scope>
    <source>
        <strain evidence="11">DSM 19886</strain>
    </source>
</reference>
<keyword evidence="6" id="KW-0560">Oxidoreductase</keyword>
<dbReference type="OrthoDB" id="9794322at2"/>
<dbReference type="GO" id="GO:0046872">
    <property type="term" value="F:metal ion binding"/>
    <property type="evidence" value="ECO:0007669"/>
    <property type="project" value="UniProtKB-KW"/>
</dbReference>